<sequence length="469" mass="50657">MNCIIANTTVVPVGCGSVVTGSTVGLPSMAHRFCPNDLGRVEASTCGSSFETEIQTNGTTRASNCADCLADSNADCVGFDFRPGECYEILVGGDGVSGEYVLSMNCTIVPSVPVACGSVVNGSALLPGFKAIFCSTEAGRVEASTCGSIFDSTEIWVNSTVLDRGCGDCPSNARCVGFNVRPGECYEISVGGTFDQDQRRFLNSVLPTRMYDLQAEGYALRPRMPGVQGVKSEDMASLTPDDISRLVQAASDAAQAASDAAQALRDQQQSRSSVSKFHEASKVVRQPDPFGSEVHDTDLNNWQDFSTNFRAWLFYANPSFELDLHRIEVTHADQPIVNVTGEPAETQDRCSQLYSVLTGLLRGKPLRMLRQVEGRNGFEVWRQLVQLFQPKTKSRAISTLSALMNIPGFTQKDRTLLDHILGLERLRADSSGASTVSSMPPSASVRLVTCPEPLIEELSSDALRPSFMI</sequence>
<proteinExistence type="predicted"/>
<protein>
    <submittedName>
        <fullName evidence="2">Uncharacterized protein</fullName>
    </submittedName>
</protein>
<accession>A0A9P1CDC3</accession>
<organism evidence="2">
    <name type="scientific">Cladocopium goreaui</name>
    <dbReference type="NCBI Taxonomy" id="2562237"/>
    <lineage>
        <taxon>Eukaryota</taxon>
        <taxon>Sar</taxon>
        <taxon>Alveolata</taxon>
        <taxon>Dinophyceae</taxon>
        <taxon>Suessiales</taxon>
        <taxon>Symbiodiniaceae</taxon>
        <taxon>Cladocopium</taxon>
    </lineage>
</organism>
<dbReference type="EMBL" id="CAMXCT020001335">
    <property type="protein sequence ID" value="CAL1142457.1"/>
    <property type="molecule type" value="Genomic_DNA"/>
</dbReference>
<name>A0A9P1CDC3_9DINO</name>
<keyword evidence="4" id="KW-1185">Reference proteome</keyword>
<evidence type="ECO:0000256" key="1">
    <source>
        <dbReference type="SAM" id="MobiDB-lite"/>
    </source>
</evidence>
<gene>
    <name evidence="2" type="ORF">C1SCF055_LOCUS16178</name>
</gene>
<feature type="region of interest" description="Disordered" evidence="1">
    <location>
        <begin position="265"/>
        <end position="295"/>
    </location>
</feature>
<evidence type="ECO:0000313" key="4">
    <source>
        <dbReference type="Proteomes" id="UP001152797"/>
    </source>
</evidence>
<dbReference type="OrthoDB" id="436967at2759"/>
<reference evidence="3" key="2">
    <citation type="submission" date="2024-04" db="EMBL/GenBank/DDBJ databases">
        <authorList>
            <person name="Chen Y."/>
            <person name="Shah S."/>
            <person name="Dougan E. K."/>
            <person name="Thang M."/>
            <person name="Chan C."/>
        </authorList>
    </citation>
    <scope>NUCLEOTIDE SEQUENCE [LARGE SCALE GENOMIC DNA]</scope>
</reference>
<dbReference type="EMBL" id="CAMXCT010001335">
    <property type="protein sequence ID" value="CAI3989082.1"/>
    <property type="molecule type" value="Genomic_DNA"/>
</dbReference>
<evidence type="ECO:0000313" key="2">
    <source>
        <dbReference type="EMBL" id="CAI3989082.1"/>
    </source>
</evidence>
<dbReference type="EMBL" id="CAMXCT030001335">
    <property type="protein sequence ID" value="CAL4776394.1"/>
    <property type="molecule type" value="Genomic_DNA"/>
</dbReference>
<dbReference type="AlphaFoldDB" id="A0A9P1CDC3"/>
<comment type="caution">
    <text evidence="2">The sequence shown here is derived from an EMBL/GenBank/DDBJ whole genome shotgun (WGS) entry which is preliminary data.</text>
</comment>
<evidence type="ECO:0000313" key="3">
    <source>
        <dbReference type="EMBL" id="CAL1142457.1"/>
    </source>
</evidence>
<reference evidence="2" key="1">
    <citation type="submission" date="2022-10" db="EMBL/GenBank/DDBJ databases">
        <authorList>
            <person name="Chen Y."/>
            <person name="Dougan E. K."/>
            <person name="Chan C."/>
            <person name="Rhodes N."/>
            <person name="Thang M."/>
        </authorList>
    </citation>
    <scope>NUCLEOTIDE SEQUENCE</scope>
</reference>
<dbReference type="Proteomes" id="UP001152797">
    <property type="component" value="Unassembled WGS sequence"/>
</dbReference>